<comment type="subcellular location">
    <subcellularLocation>
        <location evidence="1">Endomembrane system</location>
    </subcellularLocation>
</comment>
<dbReference type="Proteomes" id="UP000198995">
    <property type="component" value="Unassembled WGS sequence"/>
</dbReference>
<name>A0A1G6WFD7_PEPNI</name>
<accession>A0A1G6WFD7</accession>
<dbReference type="RefSeq" id="WP_159427992.1">
    <property type="nucleotide sequence ID" value="NZ_FNAF01000005.1"/>
</dbReference>
<gene>
    <name evidence="6" type="ORF">SAMN04489866_10534</name>
</gene>
<evidence type="ECO:0000256" key="2">
    <source>
        <dbReference type="ARBA" id="ARBA00008053"/>
    </source>
</evidence>
<sequence>MWTILTETILGALTGYVTNDVAVRQLFRPGGIIEKERRGFIDMITAVLEEDIFGPDVMAKLAAEPETQAVFEALAAHLVRRVLPQTVQGVRADDGAEGQALRSLLTERIGRAAWPPLELRPDFVTDRLAALEVSGAFHEALTAALTDLASHSPDDLGLAEFLPPAVMAEKLDKQAVVTFLRGHRGLIEEELSATLTALADHPLWRDQALAAFLKEAPESLADRTVSHLFKALEQAQPRILEAVKAWAKTPGATEHLASFVRRQVEAVVDVVLPELWPTGTAFLQAERPELEKMVLAAVDEALADSSLKTPIRRAVEGYFAGAEGSNWLSHLFIEWQTPDKQAALREQLVEGLMAQVKQAAAKWYAGEGVLRQDRRIGEAWARPLQEKLTQLLHRSAADLLENFIGIDRASKWLYRLLLAVAEGTEALPGLLERSDGWRRRPLADRVLPPDRCALLAQGLTERLSSVDWTQARENLARLPVAPQMATLTGRFLHQPLSQQLEALQEHTSVRAQVEARLAARLEDYIFTDMSAHLGNLARKQLEALSHQEMRHLALDLLGREMRPLSAIGGVVGGAVGFASGTVLTLTGFQLTTPDEDWLLYSAAFAGRCGLYGAVGYGTNVLAVQGLFKPYKKRGGWQGLVPKNQHRFARKMKKLTEGYVINEEIWSGLQDRLAEEARASTWADLVPQMAAWRSGSGAYLNDLLDHLLGQYSLATGLGQVTSEDWLKALALFFDHRPQGSLAARLLAALIGRLPHLLSDEPQVETQMAHMMERLTDAVLKALTEKLSTLSGAALCEGLDRVAGRLRLPAADHALYGSLAGGLMRAYDQLPTWVAPQIPRLSKRLAGRIRGHLPLSVDFLFGIMNGTRLIEGVLDCLVTRHLPAYLADRRDVYSRQAEAVCADVLAGRSLRDLGLDFKDEDVEALLTTVVRAGGQGLDSLDGRKGASFIHRLTPVLEKLALHSAQALAPRQGQASPALLWLSRRLEEAYALASPAQKRLLVGHCRSLVHAAPVQLFFDLSPRDLLPAAVWAAYRDTAVRLLTAPEDHELEEALLARVEVIFDKGWDELSPLFASYGQLLIAVLQLPQVAQMQINQLSPALLESMVRNIANPYFRHVERMGALGAVVAVPATIIAQMIN</sequence>
<keyword evidence="4" id="KW-1133">Transmembrane helix</keyword>
<organism evidence="6 7">
    <name type="scientific">Peptococcus niger</name>
    <dbReference type="NCBI Taxonomy" id="2741"/>
    <lineage>
        <taxon>Bacteria</taxon>
        <taxon>Bacillati</taxon>
        <taxon>Bacillota</taxon>
        <taxon>Clostridia</taxon>
        <taxon>Eubacteriales</taxon>
        <taxon>Peptococcaceae</taxon>
        <taxon>Peptococcus</taxon>
    </lineage>
</organism>
<evidence type="ECO:0000256" key="1">
    <source>
        <dbReference type="ARBA" id="ARBA00004308"/>
    </source>
</evidence>
<dbReference type="PANTHER" id="PTHR35791">
    <property type="entry name" value="UPF0754 MEMBRANE PROTEIN YHEB"/>
    <property type="match status" value="1"/>
</dbReference>
<comment type="similarity">
    <text evidence="2">Belongs to the UPF0754 family.</text>
</comment>
<dbReference type="STRING" id="2741.SAMN04489866_10534"/>
<dbReference type="EMBL" id="FNAF01000005">
    <property type="protein sequence ID" value="SDD64484.1"/>
    <property type="molecule type" value="Genomic_DNA"/>
</dbReference>
<evidence type="ECO:0000313" key="7">
    <source>
        <dbReference type="Proteomes" id="UP000198995"/>
    </source>
</evidence>
<evidence type="ECO:0000256" key="5">
    <source>
        <dbReference type="ARBA" id="ARBA00023136"/>
    </source>
</evidence>
<evidence type="ECO:0000256" key="3">
    <source>
        <dbReference type="ARBA" id="ARBA00022692"/>
    </source>
</evidence>
<evidence type="ECO:0000313" key="6">
    <source>
        <dbReference type="EMBL" id="SDD64484.1"/>
    </source>
</evidence>
<proteinExistence type="inferred from homology"/>
<evidence type="ECO:0000256" key="4">
    <source>
        <dbReference type="ARBA" id="ARBA00022989"/>
    </source>
</evidence>
<dbReference type="OrthoDB" id="9787430at2"/>
<keyword evidence="3" id="KW-0812">Transmembrane</keyword>
<protein>
    <submittedName>
        <fullName evidence="6">Uncharacterized membrane protein YheB, UPF0754 family</fullName>
    </submittedName>
</protein>
<keyword evidence="5" id="KW-0472">Membrane</keyword>
<dbReference type="Pfam" id="PF04286">
    <property type="entry name" value="DUF445"/>
    <property type="match status" value="1"/>
</dbReference>
<dbReference type="AlphaFoldDB" id="A0A1G6WFD7"/>
<keyword evidence="7" id="KW-1185">Reference proteome</keyword>
<dbReference type="InterPro" id="IPR007383">
    <property type="entry name" value="DUF445"/>
</dbReference>
<dbReference type="PANTHER" id="PTHR35791:SF1">
    <property type="entry name" value="UPF0754 MEMBRANE PROTEIN YHEB"/>
    <property type="match status" value="1"/>
</dbReference>
<reference evidence="6 7" key="1">
    <citation type="submission" date="2016-10" db="EMBL/GenBank/DDBJ databases">
        <authorList>
            <person name="de Groot N.N."/>
        </authorList>
    </citation>
    <scope>NUCLEOTIDE SEQUENCE [LARGE SCALE GENOMIC DNA]</scope>
    <source>
        <strain evidence="6 7">DSM 20475</strain>
    </source>
</reference>
<dbReference type="GO" id="GO:0012505">
    <property type="term" value="C:endomembrane system"/>
    <property type="evidence" value="ECO:0007669"/>
    <property type="project" value="UniProtKB-SubCell"/>
</dbReference>